<evidence type="ECO:0000313" key="2">
    <source>
        <dbReference type="EMBL" id="KKM92134.1"/>
    </source>
</evidence>
<name>A0A0F9LB49_9ZZZZ</name>
<dbReference type="Pfam" id="PF20068">
    <property type="entry name" value="Amphi-Trp"/>
    <property type="match status" value="1"/>
</dbReference>
<dbReference type="InterPro" id="IPR027598">
    <property type="entry name" value="Amphi-Trp_dom"/>
</dbReference>
<sequence>MLEQKKRFRHESLQDKKSIQGMLDAIAKGIAKGELSFSDDEGKMVMQPKDLLNLKLTASENDEHKRIDIRISWYSDDEPAKRGKLNIK</sequence>
<proteinExistence type="predicted"/>
<evidence type="ECO:0000259" key="1">
    <source>
        <dbReference type="Pfam" id="PF20068"/>
    </source>
</evidence>
<feature type="domain" description="Amphi-Trp" evidence="1">
    <location>
        <begin position="5"/>
        <end position="88"/>
    </location>
</feature>
<dbReference type="AlphaFoldDB" id="A0A0F9LB49"/>
<accession>A0A0F9LB49</accession>
<organism evidence="2">
    <name type="scientific">marine sediment metagenome</name>
    <dbReference type="NCBI Taxonomy" id="412755"/>
    <lineage>
        <taxon>unclassified sequences</taxon>
        <taxon>metagenomes</taxon>
        <taxon>ecological metagenomes</taxon>
    </lineage>
</organism>
<dbReference type="EMBL" id="LAZR01006435">
    <property type="protein sequence ID" value="KKM92134.1"/>
    <property type="molecule type" value="Genomic_DNA"/>
</dbReference>
<reference evidence="2" key="1">
    <citation type="journal article" date="2015" name="Nature">
        <title>Complex archaea that bridge the gap between prokaryotes and eukaryotes.</title>
        <authorList>
            <person name="Spang A."/>
            <person name="Saw J.H."/>
            <person name="Jorgensen S.L."/>
            <person name="Zaremba-Niedzwiedzka K."/>
            <person name="Martijn J."/>
            <person name="Lind A.E."/>
            <person name="van Eijk R."/>
            <person name="Schleper C."/>
            <person name="Guy L."/>
            <person name="Ettema T.J."/>
        </authorList>
    </citation>
    <scope>NUCLEOTIDE SEQUENCE</scope>
</reference>
<dbReference type="NCBIfam" id="TIGR04354">
    <property type="entry name" value="amphi-Trp"/>
    <property type="match status" value="1"/>
</dbReference>
<comment type="caution">
    <text evidence="2">The sequence shown here is derived from an EMBL/GenBank/DDBJ whole genome shotgun (WGS) entry which is preliminary data.</text>
</comment>
<protein>
    <recommendedName>
        <fullName evidence="1">Amphi-Trp domain-containing protein</fullName>
    </recommendedName>
</protein>
<gene>
    <name evidence="2" type="ORF">LCGC14_1221490</name>
</gene>